<evidence type="ECO:0000313" key="2">
    <source>
        <dbReference type="Proteomes" id="UP000306631"/>
    </source>
</evidence>
<dbReference type="Proteomes" id="UP000306631">
    <property type="component" value="Unassembled WGS sequence"/>
</dbReference>
<comment type="caution">
    <text evidence="1">The sequence shown here is derived from an EMBL/GenBank/DDBJ whole genome shotgun (WGS) entry which is preliminary data.</text>
</comment>
<dbReference type="OrthoDB" id="8610174at2"/>
<dbReference type="EMBL" id="SRYW01000004">
    <property type="protein sequence ID" value="TGY35353.1"/>
    <property type="molecule type" value="Genomic_DNA"/>
</dbReference>
<sequence length="390" mass="41790">MRIFGQNGQAITMYTNAACREVYDNRVDIARSTHLVLNTMMSGAPANVSLGMPQTDAVRNMKSVMFSRPSYEEYSVASGQPLIFDARVANTNDYRCSGPLTLQFTPEPGNDYEIQMTTADRICRFGVRRVAADGSVQPEAFTLPPERCEAPAPAPAQAVVPAPAAVDEIPAETVSPAPAGGPLRDWTRTVEVVAGLDPSQEGGDEGALPLRLVTRGRIAGAQVGALALAYFGNGKLQRFAKTAPRGSRIDTLPSPALSDMPGLLRTHLAHFFLTHPDAIPVEPRTVQSLAGDWVLAYVEDSGDTSQYELRHTATVGFRLSDEGARQTAVTCNERRLAPLEDWQADGYAKVRSASHAFAERCAARFATQLPSLFPAVTAPVLAAPAAVAPE</sequence>
<name>A0A4S2D456_STEMA</name>
<dbReference type="RefSeq" id="WP_136004033.1">
    <property type="nucleotide sequence ID" value="NZ_SRYW01000004.1"/>
</dbReference>
<evidence type="ECO:0000313" key="1">
    <source>
        <dbReference type="EMBL" id="TGY35353.1"/>
    </source>
</evidence>
<reference evidence="1 2" key="1">
    <citation type="submission" date="2019-04" db="EMBL/GenBank/DDBJ databases">
        <title>Microbes associate with the intestines of laboratory mice.</title>
        <authorList>
            <person name="Navarre W."/>
            <person name="Wong E."/>
            <person name="Huang K."/>
            <person name="Tropini C."/>
            <person name="Ng K."/>
            <person name="Yu B."/>
        </authorList>
    </citation>
    <scope>NUCLEOTIDE SEQUENCE [LARGE SCALE GENOMIC DNA]</scope>
    <source>
        <strain evidence="1 2">NM62_B4-13</strain>
    </source>
</reference>
<dbReference type="AlphaFoldDB" id="A0A4S2D456"/>
<gene>
    <name evidence="1" type="ORF">E5352_06450</name>
</gene>
<organism evidence="1 2">
    <name type="scientific">Stenotrophomonas maltophilia</name>
    <name type="common">Pseudomonas maltophilia</name>
    <name type="synonym">Xanthomonas maltophilia</name>
    <dbReference type="NCBI Taxonomy" id="40324"/>
    <lineage>
        <taxon>Bacteria</taxon>
        <taxon>Pseudomonadati</taxon>
        <taxon>Pseudomonadota</taxon>
        <taxon>Gammaproteobacteria</taxon>
        <taxon>Lysobacterales</taxon>
        <taxon>Lysobacteraceae</taxon>
        <taxon>Stenotrophomonas</taxon>
        <taxon>Stenotrophomonas maltophilia group</taxon>
    </lineage>
</organism>
<accession>A0A4S2D456</accession>
<proteinExistence type="predicted"/>
<protein>
    <submittedName>
        <fullName evidence="1">Uncharacterized protein</fullName>
    </submittedName>
</protein>